<name>A0A1G2L0C1_9BACT</name>
<feature type="transmembrane region" description="Helical" evidence="1">
    <location>
        <begin position="39"/>
        <end position="57"/>
    </location>
</feature>
<evidence type="ECO:0000313" key="3">
    <source>
        <dbReference type="Proteomes" id="UP000177982"/>
    </source>
</evidence>
<keyword evidence="1" id="KW-1133">Transmembrane helix</keyword>
<evidence type="ECO:0000256" key="1">
    <source>
        <dbReference type="SAM" id="Phobius"/>
    </source>
</evidence>
<proteinExistence type="predicted"/>
<reference evidence="2 3" key="1">
    <citation type="journal article" date="2016" name="Nat. Commun.">
        <title>Thousands of microbial genomes shed light on interconnected biogeochemical processes in an aquifer system.</title>
        <authorList>
            <person name="Anantharaman K."/>
            <person name="Brown C.T."/>
            <person name="Hug L.A."/>
            <person name="Sharon I."/>
            <person name="Castelle C.J."/>
            <person name="Probst A.J."/>
            <person name="Thomas B.C."/>
            <person name="Singh A."/>
            <person name="Wilkins M.J."/>
            <person name="Karaoz U."/>
            <person name="Brodie E.L."/>
            <person name="Williams K.H."/>
            <person name="Hubbard S.S."/>
            <person name="Banfield J.F."/>
        </authorList>
    </citation>
    <scope>NUCLEOTIDE SEQUENCE [LARGE SCALE GENOMIC DNA]</scope>
</reference>
<organism evidence="2 3">
    <name type="scientific">Candidatus Sungbacteria bacterium RIFCSPLOWO2_01_FULL_47_10</name>
    <dbReference type="NCBI Taxonomy" id="1802276"/>
    <lineage>
        <taxon>Bacteria</taxon>
        <taxon>Candidatus Sungiibacteriota</taxon>
    </lineage>
</organism>
<feature type="transmembrane region" description="Helical" evidence="1">
    <location>
        <begin position="6"/>
        <end position="27"/>
    </location>
</feature>
<accession>A0A1G2L0C1</accession>
<protein>
    <recommendedName>
        <fullName evidence="4">DUF420 domain-containing protein</fullName>
    </recommendedName>
</protein>
<evidence type="ECO:0000313" key="2">
    <source>
        <dbReference type="EMBL" id="OHA04990.1"/>
    </source>
</evidence>
<comment type="caution">
    <text evidence="2">The sequence shown here is derived from an EMBL/GenBank/DDBJ whole genome shotgun (WGS) entry which is preliminary data.</text>
</comment>
<dbReference type="Proteomes" id="UP000177982">
    <property type="component" value="Unassembled WGS sequence"/>
</dbReference>
<feature type="transmembrane region" description="Helical" evidence="1">
    <location>
        <begin position="77"/>
        <end position="99"/>
    </location>
</feature>
<gene>
    <name evidence="2" type="ORF">A2934_04115</name>
</gene>
<feature type="transmembrane region" description="Helical" evidence="1">
    <location>
        <begin position="119"/>
        <end position="141"/>
    </location>
</feature>
<evidence type="ECO:0008006" key="4">
    <source>
        <dbReference type="Google" id="ProtNLM"/>
    </source>
</evidence>
<keyword evidence="1" id="KW-0472">Membrane</keyword>
<keyword evidence="1" id="KW-0812">Transmembrane</keyword>
<dbReference type="EMBL" id="MHQO01000064">
    <property type="protein sequence ID" value="OHA04990.1"/>
    <property type="molecule type" value="Genomic_DNA"/>
</dbReference>
<dbReference type="AlphaFoldDB" id="A0A1G2L0C1"/>
<sequence>MTTIPLYSIVTLVTELFVTVGVFYVVISAYRTGVFRTKLAIVLVTYEILFNISYMAYRALSSSTAEAAKQVSSFHTGLAIFHGLFSLVMFVALLIFMFLSWRRYRLGMNFFKNHAVLTITFLSSWMIAVLSGILFFIVMYLA</sequence>